<evidence type="ECO:0000313" key="1">
    <source>
        <dbReference type="EMBL" id="KAI3802370.1"/>
    </source>
</evidence>
<evidence type="ECO:0000313" key="2">
    <source>
        <dbReference type="Proteomes" id="UP001056120"/>
    </source>
</evidence>
<reference evidence="2" key="1">
    <citation type="journal article" date="2022" name="Mol. Ecol. Resour.">
        <title>The genomes of chicory, endive, great burdock and yacon provide insights into Asteraceae palaeo-polyploidization history and plant inulin production.</title>
        <authorList>
            <person name="Fan W."/>
            <person name="Wang S."/>
            <person name="Wang H."/>
            <person name="Wang A."/>
            <person name="Jiang F."/>
            <person name="Liu H."/>
            <person name="Zhao H."/>
            <person name="Xu D."/>
            <person name="Zhang Y."/>
        </authorList>
    </citation>
    <scope>NUCLEOTIDE SEQUENCE [LARGE SCALE GENOMIC DNA]</scope>
    <source>
        <strain evidence="2">cv. Yunnan</strain>
    </source>
</reference>
<proteinExistence type="predicted"/>
<name>A0ACB9I4S4_9ASTR</name>
<reference evidence="1 2" key="2">
    <citation type="journal article" date="2022" name="Mol. Ecol. Resour.">
        <title>The genomes of chicory, endive, great burdock and yacon provide insights into Asteraceae paleo-polyploidization history and plant inulin production.</title>
        <authorList>
            <person name="Fan W."/>
            <person name="Wang S."/>
            <person name="Wang H."/>
            <person name="Wang A."/>
            <person name="Jiang F."/>
            <person name="Liu H."/>
            <person name="Zhao H."/>
            <person name="Xu D."/>
            <person name="Zhang Y."/>
        </authorList>
    </citation>
    <scope>NUCLEOTIDE SEQUENCE [LARGE SCALE GENOMIC DNA]</scope>
    <source>
        <strain evidence="2">cv. Yunnan</strain>
        <tissue evidence="1">Leaves</tissue>
    </source>
</reference>
<dbReference type="Proteomes" id="UP001056120">
    <property type="component" value="Linkage Group LG10"/>
</dbReference>
<organism evidence="1 2">
    <name type="scientific">Smallanthus sonchifolius</name>
    <dbReference type="NCBI Taxonomy" id="185202"/>
    <lineage>
        <taxon>Eukaryota</taxon>
        <taxon>Viridiplantae</taxon>
        <taxon>Streptophyta</taxon>
        <taxon>Embryophyta</taxon>
        <taxon>Tracheophyta</taxon>
        <taxon>Spermatophyta</taxon>
        <taxon>Magnoliopsida</taxon>
        <taxon>eudicotyledons</taxon>
        <taxon>Gunneridae</taxon>
        <taxon>Pentapetalae</taxon>
        <taxon>asterids</taxon>
        <taxon>campanulids</taxon>
        <taxon>Asterales</taxon>
        <taxon>Asteraceae</taxon>
        <taxon>Asteroideae</taxon>
        <taxon>Heliantheae alliance</taxon>
        <taxon>Millerieae</taxon>
        <taxon>Smallanthus</taxon>
    </lineage>
</organism>
<gene>
    <name evidence="1" type="ORF">L1987_30502</name>
</gene>
<keyword evidence="2" id="KW-1185">Reference proteome</keyword>
<dbReference type="EMBL" id="CM042027">
    <property type="protein sequence ID" value="KAI3802370.1"/>
    <property type="molecule type" value="Genomic_DNA"/>
</dbReference>
<sequence>MNATSPHFIFKAFNPNISIDKLKIPSKFVKHLEGKTNGTIYLMGPSGNTWHADLVQETDGLFILNGWGTFVRDHFLENEDSLWLRESINGQCEVADFLSNADICSGALKNPMNAVLTVSAVRPNDDELGRLSAAEADKIAQSFTSSFPHFTQVMKRFNISGSYTMNVPYQFAMAHLPKCKVKIVLHNLKGEYWTVNSIPTTRVQTSHTLCG</sequence>
<protein>
    <submittedName>
        <fullName evidence="1">Uncharacterized protein</fullName>
    </submittedName>
</protein>
<comment type="caution">
    <text evidence="1">The sequence shown here is derived from an EMBL/GenBank/DDBJ whole genome shotgun (WGS) entry which is preliminary data.</text>
</comment>
<accession>A0ACB9I4S4</accession>